<comment type="caution">
    <text evidence="1">The sequence shown here is derived from an EMBL/GenBank/DDBJ whole genome shotgun (WGS) entry which is preliminary data.</text>
</comment>
<dbReference type="Proteomes" id="UP000283569">
    <property type="component" value="Unassembled WGS sequence"/>
</dbReference>
<accession>A0A420RK39</accession>
<dbReference type="AlphaFoldDB" id="A0A420RK39"/>
<sequence>MAFHYFSDITGEAEKLSAITGMPNKEFAARWPGVKGFRYDGYQMWVGRSQSGALMPVTRRIEYKARPSLHECNAKCLNGKHNGTCECRCGGKNHGRGMFTKMLEAA</sequence>
<gene>
    <name evidence="1" type="ORF">BFJ72_g15287</name>
</gene>
<proteinExistence type="predicted"/>
<organism evidence="1 2">
    <name type="scientific">Gibberella intermedia</name>
    <name type="common">Bulb rot disease fungus</name>
    <name type="synonym">Fusarium proliferatum</name>
    <dbReference type="NCBI Taxonomy" id="948311"/>
    <lineage>
        <taxon>Eukaryota</taxon>
        <taxon>Fungi</taxon>
        <taxon>Dikarya</taxon>
        <taxon>Ascomycota</taxon>
        <taxon>Pezizomycotina</taxon>
        <taxon>Sordariomycetes</taxon>
        <taxon>Hypocreomycetidae</taxon>
        <taxon>Hypocreales</taxon>
        <taxon>Nectriaceae</taxon>
        <taxon>Fusarium</taxon>
        <taxon>Fusarium fujikuroi species complex</taxon>
    </lineage>
</organism>
<name>A0A420RK39_GIBIN</name>
<dbReference type="EMBL" id="MRDB01000272">
    <property type="protein sequence ID" value="RKL17376.1"/>
    <property type="molecule type" value="Genomic_DNA"/>
</dbReference>
<evidence type="ECO:0000313" key="1">
    <source>
        <dbReference type="EMBL" id="RKL17376.1"/>
    </source>
</evidence>
<reference evidence="1 2" key="1">
    <citation type="journal article" date="2018" name="Sci. Rep.">
        <title>Characterisation of pathogen-specific regions and novel effector candidates in Fusarium oxysporum f. sp. cepae.</title>
        <authorList>
            <person name="Armitage A.D."/>
            <person name="Taylor A."/>
            <person name="Sobczyk M.K."/>
            <person name="Baxter L."/>
            <person name="Greenfield B.P."/>
            <person name="Bates H.J."/>
            <person name="Wilson F."/>
            <person name="Jackson A.C."/>
            <person name="Ott S."/>
            <person name="Harrison R.J."/>
            <person name="Clarkson J.P."/>
        </authorList>
    </citation>
    <scope>NUCLEOTIDE SEQUENCE [LARGE SCALE GENOMIC DNA]</scope>
    <source>
        <strain evidence="1 2">Fp_A8</strain>
    </source>
</reference>
<protein>
    <submittedName>
        <fullName evidence="1">Uncharacterized protein</fullName>
    </submittedName>
</protein>
<evidence type="ECO:0000313" key="2">
    <source>
        <dbReference type="Proteomes" id="UP000283569"/>
    </source>
</evidence>